<evidence type="ECO:0000313" key="2">
    <source>
        <dbReference type="Proteomes" id="UP000649617"/>
    </source>
</evidence>
<evidence type="ECO:0000313" key="1">
    <source>
        <dbReference type="EMBL" id="CAE7385801.1"/>
    </source>
</evidence>
<dbReference type="AlphaFoldDB" id="A0A812QBM6"/>
<reference evidence="1" key="1">
    <citation type="submission" date="2021-02" db="EMBL/GenBank/DDBJ databases">
        <authorList>
            <person name="Dougan E. K."/>
            <person name="Rhodes N."/>
            <person name="Thang M."/>
            <person name="Chan C."/>
        </authorList>
    </citation>
    <scope>NUCLEOTIDE SEQUENCE</scope>
</reference>
<gene>
    <name evidence="1" type="ORF">SPIL2461_LOCUS9436</name>
</gene>
<dbReference type="EMBL" id="CAJNIZ010016446">
    <property type="protein sequence ID" value="CAE7385801.1"/>
    <property type="molecule type" value="Genomic_DNA"/>
</dbReference>
<sequence>MQHAVSTAGACSGASNLPSESQLCYQGTLLVETLSVRVLQHTATGGTVNMKAVGPKQGECKGAVFAKSGSELTIQDATGCGLDGADYSVQYCSDQDQVVVHFITPMKLDVALDRAKCETSLA</sequence>
<accession>A0A812QBM6</accession>
<name>A0A812QBM6_SYMPI</name>
<proteinExistence type="predicted"/>
<protein>
    <submittedName>
        <fullName evidence="1">Uncharacterized protein</fullName>
    </submittedName>
</protein>
<comment type="caution">
    <text evidence="1">The sequence shown here is derived from an EMBL/GenBank/DDBJ whole genome shotgun (WGS) entry which is preliminary data.</text>
</comment>
<dbReference type="Proteomes" id="UP000649617">
    <property type="component" value="Unassembled WGS sequence"/>
</dbReference>
<keyword evidence="2" id="KW-1185">Reference proteome</keyword>
<organism evidence="1 2">
    <name type="scientific">Symbiodinium pilosum</name>
    <name type="common">Dinoflagellate</name>
    <dbReference type="NCBI Taxonomy" id="2952"/>
    <lineage>
        <taxon>Eukaryota</taxon>
        <taxon>Sar</taxon>
        <taxon>Alveolata</taxon>
        <taxon>Dinophyceae</taxon>
        <taxon>Suessiales</taxon>
        <taxon>Symbiodiniaceae</taxon>
        <taxon>Symbiodinium</taxon>
    </lineage>
</organism>
<dbReference type="OrthoDB" id="423311at2759"/>